<evidence type="ECO:0000256" key="1">
    <source>
        <dbReference type="ARBA" id="ARBA00005254"/>
    </source>
</evidence>
<keyword evidence="4" id="KW-1185">Reference proteome</keyword>
<gene>
    <name evidence="3" type="ORF">FB384_004490</name>
</gene>
<dbReference type="AlphaFoldDB" id="A0A839XNW3"/>
<evidence type="ECO:0000313" key="3">
    <source>
        <dbReference type="EMBL" id="MBB3665532.1"/>
    </source>
</evidence>
<reference evidence="3 4" key="1">
    <citation type="submission" date="2020-08" db="EMBL/GenBank/DDBJ databases">
        <title>Sequencing the genomes of 1000 actinobacteria strains.</title>
        <authorList>
            <person name="Klenk H.-P."/>
        </authorList>
    </citation>
    <scope>NUCLEOTIDE SEQUENCE [LARGE SCALE GENOMIC DNA]</scope>
    <source>
        <strain evidence="3 4">DSM 45267</strain>
    </source>
</reference>
<protein>
    <submittedName>
        <fullName evidence="3">Acyl dehydratase</fullName>
    </submittedName>
</protein>
<dbReference type="RefSeq" id="WP_183786745.1">
    <property type="nucleotide sequence ID" value="NZ_JACIBS010000005.1"/>
</dbReference>
<sequence>MTVTNGRPAVDAGTVLPEWELPAVSAEKMKTMALVLADPNPIHFDLDSVRELGMGDRPVNQGPNNLAYVMNMLAVWSGGHEHLRGIRVRFRGNVLGGDRVVARGTVSGLRDEAECVLADCDVELVVDDKVVLAGTATVDVTHLTGSPQ</sequence>
<dbReference type="Pfam" id="PF01575">
    <property type="entry name" value="MaoC_dehydratas"/>
    <property type="match status" value="1"/>
</dbReference>
<dbReference type="CDD" id="cd03441">
    <property type="entry name" value="R_hydratase_like"/>
    <property type="match status" value="1"/>
</dbReference>
<dbReference type="InterPro" id="IPR029069">
    <property type="entry name" value="HotDog_dom_sf"/>
</dbReference>
<dbReference type="InterPro" id="IPR002539">
    <property type="entry name" value="MaoC-like_dom"/>
</dbReference>
<organism evidence="3 4">
    <name type="scientific">Prauserella sediminis</name>
    <dbReference type="NCBI Taxonomy" id="577680"/>
    <lineage>
        <taxon>Bacteria</taxon>
        <taxon>Bacillati</taxon>
        <taxon>Actinomycetota</taxon>
        <taxon>Actinomycetes</taxon>
        <taxon>Pseudonocardiales</taxon>
        <taxon>Pseudonocardiaceae</taxon>
        <taxon>Prauserella</taxon>
        <taxon>Prauserella salsuginis group</taxon>
    </lineage>
</organism>
<dbReference type="Proteomes" id="UP000564573">
    <property type="component" value="Unassembled WGS sequence"/>
</dbReference>
<comment type="similarity">
    <text evidence="1">Belongs to the enoyl-CoA hydratase/isomerase family.</text>
</comment>
<dbReference type="SUPFAM" id="SSF54637">
    <property type="entry name" value="Thioesterase/thiol ester dehydrase-isomerase"/>
    <property type="match status" value="1"/>
</dbReference>
<dbReference type="Gene3D" id="3.10.129.10">
    <property type="entry name" value="Hotdog Thioesterase"/>
    <property type="match status" value="1"/>
</dbReference>
<feature type="domain" description="MaoC-like" evidence="2">
    <location>
        <begin position="24"/>
        <end position="113"/>
    </location>
</feature>
<dbReference type="EMBL" id="JACIBS010000005">
    <property type="protein sequence ID" value="MBB3665532.1"/>
    <property type="molecule type" value="Genomic_DNA"/>
</dbReference>
<accession>A0A839XNW3</accession>
<proteinExistence type="inferred from homology"/>
<comment type="caution">
    <text evidence="3">The sequence shown here is derived from an EMBL/GenBank/DDBJ whole genome shotgun (WGS) entry which is preliminary data.</text>
</comment>
<evidence type="ECO:0000259" key="2">
    <source>
        <dbReference type="Pfam" id="PF01575"/>
    </source>
</evidence>
<evidence type="ECO:0000313" key="4">
    <source>
        <dbReference type="Proteomes" id="UP000564573"/>
    </source>
</evidence>
<name>A0A839XNW3_9PSEU</name>